<sequence>MPSLLCCSVYVSVSLNNVQLREEKKGVDSGEYSEEGIEGDSIGVVVNEYYRSVRDRFCFLSLATATYCYVENSIDRSDKLTSCTTASLIGGTKLISPRTSGQQCYTMPLIIDN</sequence>
<accession>A0AAN9NBB0</accession>
<organism evidence="1 2">
    <name type="scientific">Phaseolus coccineus</name>
    <name type="common">Scarlet runner bean</name>
    <name type="synonym">Phaseolus multiflorus</name>
    <dbReference type="NCBI Taxonomy" id="3886"/>
    <lineage>
        <taxon>Eukaryota</taxon>
        <taxon>Viridiplantae</taxon>
        <taxon>Streptophyta</taxon>
        <taxon>Embryophyta</taxon>
        <taxon>Tracheophyta</taxon>
        <taxon>Spermatophyta</taxon>
        <taxon>Magnoliopsida</taxon>
        <taxon>eudicotyledons</taxon>
        <taxon>Gunneridae</taxon>
        <taxon>Pentapetalae</taxon>
        <taxon>rosids</taxon>
        <taxon>fabids</taxon>
        <taxon>Fabales</taxon>
        <taxon>Fabaceae</taxon>
        <taxon>Papilionoideae</taxon>
        <taxon>50 kb inversion clade</taxon>
        <taxon>NPAAA clade</taxon>
        <taxon>indigoferoid/millettioid clade</taxon>
        <taxon>Phaseoleae</taxon>
        <taxon>Phaseolus</taxon>
    </lineage>
</organism>
<proteinExistence type="predicted"/>
<gene>
    <name evidence="1" type="ORF">VNO80_09359</name>
</gene>
<dbReference type="AlphaFoldDB" id="A0AAN9NBB0"/>
<evidence type="ECO:0000313" key="2">
    <source>
        <dbReference type="Proteomes" id="UP001374584"/>
    </source>
</evidence>
<dbReference type="Proteomes" id="UP001374584">
    <property type="component" value="Unassembled WGS sequence"/>
</dbReference>
<evidence type="ECO:0000313" key="1">
    <source>
        <dbReference type="EMBL" id="KAK7367348.1"/>
    </source>
</evidence>
<comment type="caution">
    <text evidence="1">The sequence shown here is derived from an EMBL/GenBank/DDBJ whole genome shotgun (WGS) entry which is preliminary data.</text>
</comment>
<keyword evidence="2" id="KW-1185">Reference proteome</keyword>
<reference evidence="1 2" key="1">
    <citation type="submission" date="2024-01" db="EMBL/GenBank/DDBJ databases">
        <title>The genomes of 5 underutilized Papilionoideae crops provide insights into root nodulation and disease resistanc.</title>
        <authorList>
            <person name="Jiang F."/>
        </authorList>
    </citation>
    <scope>NUCLEOTIDE SEQUENCE [LARGE SCALE GENOMIC DNA]</scope>
    <source>
        <strain evidence="1">JINMINGXINNONG_FW02</strain>
        <tissue evidence="1">Leaves</tissue>
    </source>
</reference>
<protein>
    <submittedName>
        <fullName evidence="1">Uncharacterized protein</fullName>
    </submittedName>
</protein>
<name>A0AAN9NBB0_PHACN</name>
<dbReference type="EMBL" id="JAYMYR010000004">
    <property type="protein sequence ID" value="KAK7367348.1"/>
    <property type="molecule type" value="Genomic_DNA"/>
</dbReference>